<protein>
    <submittedName>
        <fullName evidence="4">Glutamic acid-rich protein-like</fullName>
    </submittedName>
</protein>
<feature type="region of interest" description="Disordered" evidence="2">
    <location>
        <begin position="137"/>
        <end position="174"/>
    </location>
</feature>
<sequence length="273" mass="31106">KKSENVIQSKDSGEKKQKTVVDEVKRKEKVEAQEKKKAEQELKRKEKEETLKKKQEKEERRTINLKSCDDALQQMKQQGLFSYAESSVDVFDENPLITSMDDNDTDVDDDEPPQYATLQNFCSDDLVEESLSLLTPPREKPAHKSQHQDDRPTQGGKVPRAHFLKQGTTGNETNYSELSRKYSTLLQRCESMKLDNDILKKENANLKVQLAAVRNEQLDEEVIEMASTPTGGKISKEVCRLFKMVELTPGDGVYITQKNLMKAKHKLASSPNC</sequence>
<proteinExistence type="predicted"/>
<evidence type="ECO:0000313" key="4">
    <source>
        <dbReference type="RefSeq" id="XP_002733159.1"/>
    </source>
</evidence>
<feature type="compositionally biased region" description="Basic and acidic residues" evidence="2">
    <location>
        <begin position="137"/>
        <end position="152"/>
    </location>
</feature>
<feature type="non-terminal residue" evidence="4">
    <location>
        <position position="1"/>
    </location>
</feature>
<keyword evidence="1" id="KW-0175">Coiled coil</keyword>
<feature type="region of interest" description="Disordered" evidence="2">
    <location>
        <begin position="1"/>
        <end position="65"/>
    </location>
</feature>
<keyword evidence="3" id="KW-1185">Reference proteome</keyword>
<organism evidence="3 4">
    <name type="scientific">Saccoglossus kowalevskii</name>
    <name type="common">Acorn worm</name>
    <dbReference type="NCBI Taxonomy" id="10224"/>
    <lineage>
        <taxon>Eukaryota</taxon>
        <taxon>Metazoa</taxon>
        <taxon>Hemichordata</taxon>
        <taxon>Enteropneusta</taxon>
        <taxon>Harrimaniidae</taxon>
        <taxon>Saccoglossus</taxon>
    </lineage>
</organism>
<evidence type="ECO:0000256" key="2">
    <source>
        <dbReference type="SAM" id="MobiDB-lite"/>
    </source>
</evidence>
<feature type="compositionally biased region" description="Acidic residues" evidence="2">
    <location>
        <begin position="101"/>
        <end position="112"/>
    </location>
</feature>
<evidence type="ECO:0000313" key="3">
    <source>
        <dbReference type="Proteomes" id="UP000694865"/>
    </source>
</evidence>
<feature type="compositionally biased region" description="Polar residues" evidence="2">
    <location>
        <begin position="1"/>
        <end position="10"/>
    </location>
</feature>
<reference evidence="4" key="1">
    <citation type="submission" date="2025-08" db="UniProtKB">
        <authorList>
            <consortium name="RefSeq"/>
        </authorList>
    </citation>
    <scope>IDENTIFICATION</scope>
    <source>
        <tissue evidence="4">Testes</tissue>
    </source>
</reference>
<feature type="coiled-coil region" evidence="1">
    <location>
        <begin position="189"/>
        <end position="221"/>
    </location>
</feature>
<feature type="compositionally biased region" description="Basic and acidic residues" evidence="2">
    <location>
        <begin position="11"/>
        <end position="62"/>
    </location>
</feature>
<dbReference type="Proteomes" id="UP000694865">
    <property type="component" value="Unplaced"/>
</dbReference>
<dbReference type="GeneID" id="100377820"/>
<name>A0ABM0GMF9_SACKO</name>
<gene>
    <name evidence="4" type="primary">LOC100377820</name>
</gene>
<evidence type="ECO:0000256" key="1">
    <source>
        <dbReference type="SAM" id="Coils"/>
    </source>
</evidence>
<accession>A0ABM0GMF9</accession>
<dbReference type="RefSeq" id="XP_002733159.1">
    <property type="nucleotide sequence ID" value="XM_002733113.2"/>
</dbReference>
<feature type="region of interest" description="Disordered" evidence="2">
    <location>
        <begin position="95"/>
        <end position="114"/>
    </location>
</feature>